<sequence>MMKKKMMASLLVGSAVVAASLAPLSAQAVTTGNTPVQVEFGGGTLDNETGNAGDNTAPDPTVPNTNFDLVKIPKAVTFNTTKISDSLQNISSTQQYLGYAIGDIRGTKEGWHVTASATLANGSEALAGNLNFSQIGYYSKFDATKQIYVYLTDAESLANYEADPTTPDFSGTNIPLSGDAIAIATASSGKGQGIWYSGIRTMNLEVTTPYQQIKAGAYTGNITWNLVAGPSI</sequence>
<dbReference type="Proteomes" id="UP000244140">
    <property type="component" value="Unassembled WGS sequence"/>
</dbReference>
<accession>A0A855UIJ8</accession>
<dbReference type="EMBL" id="PZZH01000001">
    <property type="protein sequence ID" value="PTN79122.1"/>
    <property type="molecule type" value="Genomic_DNA"/>
</dbReference>
<dbReference type="EMBL" id="CP119528">
    <property type="protein sequence ID" value="WER42570.1"/>
    <property type="molecule type" value="Genomic_DNA"/>
</dbReference>
<organism evidence="4 8">
    <name type="scientific">Enterococcus faecalis</name>
    <name type="common">Streptococcus faecalis</name>
    <dbReference type="NCBI Taxonomy" id="1351"/>
    <lineage>
        <taxon>Bacteria</taxon>
        <taxon>Bacillati</taxon>
        <taxon>Bacillota</taxon>
        <taxon>Bacilli</taxon>
        <taxon>Lactobacillales</taxon>
        <taxon>Enterococcaceae</taxon>
        <taxon>Enterococcus</taxon>
    </lineage>
</organism>
<evidence type="ECO:0000313" key="11">
    <source>
        <dbReference type="Proteomes" id="UP001222182"/>
    </source>
</evidence>
<reference evidence="7 11" key="4">
    <citation type="submission" date="2023-03" db="EMBL/GenBank/DDBJ databases">
        <title>Complete genome sequence of an Enterococcus faecalis urinary isolate.</title>
        <authorList>
            <person name="Brauer A.L."/>
            <person name="Armbruster C.E."/>
        </authorList>
    </citation>
    <scope>NUCLEOTIDE SEQUENCE [LARGE SCALE GENOMIC DNA]</scope>
    <source>
        <strain evidence="7 11">3143</strain>
    </source>
</reference>
<dbReference type="RefSeq" id="WP_002387390.1">
    <property type="nucleotide sequence ID" value="NZ_AP031218.1"/>
</dbReference>
<dbReference type="Proteomes" id="UP001221642">
    <property type="component" value="Chromosome"/>
</dbReference>
<feature type="chain" id="PRO_5044442516" evidence="2">
    <location>
        <begin position="29"/>
        <end position="232"/>
    </location>
</feature>
<dbReference type="Proteomes" id="UP001222182">
    <property type="component" value="Chromosome"/>
</dbReference>
<evidence type="ECO:0000313" key="9">
    <source>
        <dbReference type="Proteomes" id="UP000254396"/>
    </source>
</evidence>
<name>A0A855UIJ8_ENTFL</name>
<evidence type="ECO:0000256" key="1">
    <source>
        <dbReference type="SAM" id="MobiDB-lite"/>
    </source>
</evidence>
<gene>
    <name evidence="4" type="ORF">DAI13_15635</name>
    <name evidence="5" type="ORF">NCTC13379_00771</name>
    <name evidence="7" type="ORF">P0083_14805</name>
    <name evidence="6" type="ORF">P0D81_02160</name>
</gene>
<keyword evidence="2" id="KW-0732">Signal</keyword>
<evidence type="ECO:0000313" key="10">
    <source>
        <dbReference type="Proteomes" id="UP001221642"/>
    </source>
</evidence>
<reference evidence="6 10" key="3">
    <citation type="submission" date="2023-02" db="EMBL/GenBank/DDBJ databases">
        <title>Results of the 2020 Genomic Proficiency Test for the network of European Union Reference Laboratory for Antimicrobial Resistance assessing whole genome sequencing capacities.</title>
        <authorList>
            <person name="Hoffmann M."/>
            <person name="Luo Y."/>
            <person name="Sorensen L.H."/>
            <person name="Pedersen S.K."/>
            <person name="Hendriksen R.S."/>
        </authorList>
    </citation>
    <scope>NUCLEOTIDE SEQUENCE [LARGE SCALE GENOMIC DNA]</scope>
    <source>
        <strain evidence="6 10">GENOMIC22-006</strain>
    </source>
</reference>
<dbReference type="AlphaFoldDB" id="A0A855UIJ8"/>
<reference evidence="5 9" key="2">
    <citation type="submission" date="2018-06" db="EMBL/GenBank/DDBJ databases">
        <authorList>
            <consortium name="Pathogen Informatics"/>
            <person name="Doyle S."/>
        </authorList>
    </citation>
    <scope>NUCLEOTIDE SEQUENCE [LARGE SCALE GENOMIC DNA]</scope>
    <source>
        <strain evidence="5 9">NCTC13379</strain>
    </source>
</reference>
<evidence type="ECO:0000313" key="6">
    <source>
        <dbReference type="EMBL" id="WEH22853.1"/>
    </source>
</evidence>
<feature type="domain" description="WxL" evidence="3">
    <location>
        <begin position="61"/>
        <end position="230"/>
    </location>
</feature>
<dbReference type="EMBL" id="CP119159">
    <property type="protein sequence ID" value="WEH22853.1"/>
    <property type="molecule type" value="Genomic_DNA"/>
</dbReference>
<dbReference type="Proteomes" id="UP000254396">
    <property type="component" value="Unassembled WGS sequence"/>
</dbReference>
<dbReference type="EMBL" id="UGIX01000001">
    <property type="protein sequence ID" value="STP63911.1"/>
    <property type="molecule type" value="Genomic_DNA"/>
</dbReference>
<feature type="region of interest" description="Disordered" evidence="1">
    <location>
        <begin position="39"/>
        <end position="64"/>
    </location>
</feature>
<reference evidence="4 8" key="1">
    <citation type="submission" date="2018-04" db="EMBL/GenBank/DDBJ databases">
        <authorList>
            <person name="Van Tyne D."/>
        </authorList>
    </citation>
    <scope>NUCLEOTIDE SEQUENCE [LARGE SCALE GENOMIC DNA]</scope>
    <source>
        <strain evidence="4 8">B2535</strain>
    </source>
</reference>
<proteinExistence type="predicted"/>
<evidence type="ECO:0000313" key="4">
    <source>
        <dbReference type="EMBL" id="PTN79122.1"/>
    </source>
</evidence>
<evidence type="ECO:0000313" key="8">
    <source>
        <dbReference type="Proteomes" id="UP000244140"/>
    </source>
</evidence>
<dbReference type="Pfam" id="PF13731">
    <property type="entry name" value="WxL"/>
    <property type="match status" value="1"/>
</dbReference>
<dbReference type="InterPro" id="IPR027994">
    <property type="entry name" value="WxL_dom"/>
</dbReference>
<evidence type="ECO:0000259" key="3">
    <source>
        <dbReference type="Pfam" id="PF13731"/>
    </source>
</evidence>
<evidence type="ECO:0000313" key="7">
    <source>
        <dbReference type="EMBL" id="WER42570.1"/>
    </source>
</evidence>
<feature type="signal peptide" evidence="2">
    <location>
        <begin position="1"/>
        <end position="28"/>
    </location>
</feature>
<evidence type="ECO:0000313" key="5">
    <source>
        <dbReference type="EMBL" id="STP63911.1"/>
    </source>
</evidence>
<evidence type="ECO:0000256" key="2">
    <source>
        <dbReference type="SAM" id="SignalP"/>
    </source>
</evidence>
<protein>
    <submittedName>
        <fullName evidence="4">Signal peptide protein, YSIRK family</fullName>
    </submittedName>
    <submittedName>
        <fullName evidence="6">WxL domain-containing protein</fullName>
    </submittedName>
</protein>